<dbReference type="EC" id="2.4.2.2" evidence="6"/>
<keyword evidence="8 15" id="KW-0328">Glycosyltransferase</keyword>
<keyword evidence="9 15" id="KW-0808">Transferase</keyword>
<sequence>MRMVDIIEKKRDGQVLTKEEIEFFITGYTNGDIPDYQASSLAMAVFFQDMNDEERAALTMAMVNSGDVIDLSDIHGTKVDKHSTGGVGDTTTLVLAPLVAAVGVPVAKMSGRGLGHTGGTIDKLESVEGFHVEISEEKFVKLVNEAKVAVIGQTGNLTPADKKLYGLRDVTGTVNSIPLIASSIMSKKIAAGADAIVLDVKTGNGAFMKTLEDAEALAHAMVSIGNNVGRNTMAIISDMGQPLGHAIGNALEVKEAIETLQGKGPEDLTELVMTLGSQMVVVGGKAKDLEEARALLEKAIQDGSALESFRTFLENQDGDGSVVDDVSKLPQAKYQVALPAESSGFVTEIVANEMGVASMMLGAGRQTKDDDIDLSVGLVLHKKVGDRVDEGEPLLTIHSNRENVDDVIEKLNQSITVSEQGAEPTLIHKIITE</sequence>
<dbReference type="Pfam" id="PF07831">
    <property type="entry name" value="PYNP_C"/>
    <property type="match status" value="1"/>
</dbReference>
<keyword evidence="11" id="KW-0630">Potassium</keyword>
<dbReference type="FunFam" id="1.20.970.10:FF:000002">
    <property type="entry name" value="Pyrimidine-nucleoside phosphorylase"/>
    <property type="match status" value="1"/>
</dbReference>
<evidence type="ECO:0000256" key="4">
    <source>
        <dbReference type="ARBA" id="ARBA00006915"/>
    </source>
</evidence>
<dbReference type="Gene3D" id="3.40.1030.10">
    <property type="entry name" value="Nucleoside phosphorylase/phosphoribosyltransferase catalytic domain"/>
    <property type="match status" value="1"/>
</dbReference>
<dbReference type="NCBIfam" id="NF004747">
    <property type="entry name" value="PRK06078.1"/>
    <property type="match status" value="1"/>
</dbReference>
<comment type="subunit">
    <text evidence="5">Homodimer.</text>
</comment>
<evidence type="ECO:0000313" key="16">
    <source>
        <dbReference type="Proteomes" id="UP001152422"/>
    </source>
</evidence>
<dbReference type="AlphaFoldDB" id="A0A9X4QZT8"/>
<evidence type="ECO:0000256" key="5">
    <source>
        <dbReference type="ARBA" id="ARBA00011738"/>
    </source>
</evidence>
<comment type="cofactor">
    <cofactor evidence="2">
        <name>K(+)</name>
        <dbReference type="ChEBI" id="CHEBI:29103"/>
    </cofactor>
</comment>
<dbReference type="Proteomes" id="UP001152422">
    <property type="component" value="Unassembled WGS sequence"/>
</dbReference>
<dbReference type="Pfam" id="PF02885">
    <property type="entry name" value="Glycos_trans_3N"/>
    <property type="match status" value="1"/>
</dbReference>
<dbReference type="NCBIfam" id="TIGR02644">
    <property type="entry name" value="Y_phosphoryl"/>
    <property type="match status" value="1"/>
</dbReference>
<dbReference type="GO" id="GO:0046872">
    <property type="term" value="F:metal ion binding"/>
    <property type="evidence" value="ECO:0007669"/>
    <property type="project" value="UniProtKB-KW"/>
</dbReference>
<comment type="catalytic activity">
    <reaction evidence="12">
        <text>uridine + phosphate = alpha-D-ribose 1-phosphate + uracil</text>
        <dbReference type="Rhea" id="RHEA:24388"/>
        <dbReference type="ChEBI" id="CHEBI:16704"/>
        <dbReference type="ChEBI" id="CHEBI:17568"/>
        <dbReference type="ChEBI" id="CHEBI:43474"/>
        <dbReference type="ChEBI" id="CHEBI:57720"/>
        <dbReference type="EC" id="2.4.2.2"/>
    </reaction>
</comment>
<comment type="catalytic activity">
    <reaction evidence="1">
        <text>2'-deoxyuridine + phosphate = 2-deoxy-alpha-D-ribose 1-phosphate + uracil</text>
        <dbReference type="Rhea" id="RHEA:22824"/>
        <dbReference type="ChEBI" id="CHEBI:16450"/>
        <dbReference type="ChEBI" id="CHEBI:17568"/>
        <dbReference type="ChEBI" id="CHEBI:43474"/>
        <dbReference type="ChEBI" id="CHEBI:57259"/>
        <dbReference type="EC" id="2.4.2.2"/>
    </reaction>
</comment>
<organism evidence="15 16">
    <name type="scientific">Staphylococcus equorum</name>
    <dbReference type="NCBI Taxonomy" id="246432"/>
    <lineage>
        <taxon>Bacteria</taxon>
        <taxon>Bacillati</taxon>
        <taxon>Bacillota</taxon>
        <taxon>Bacilli</taxon>
        <taxon>Bacillales</taxon>
        <taxon>Staphylococcaceae</taxon>
        <taxon>Staphylococcus</taxon>
    </lineage>
</organism>
<dbReference type="PANTHER" id="PTHR10515">
    <property type="entry name" value="THYMIDINE PHOSPHORYLASE"/>
    <property type="match status" value="1"/>
</dbReference>
<dbReference type="SUPFAM" id="SSF54680">
    <property type="entry name" value="Pyrimidine nucleoside phosphorylase C-terminal domain"/>
    <property type="match status" value="1"/>
</dbReference>
<protein>
    <recommendedName>
        <fullName evidence="7">Pyrimidine-nucleoside phosphorylase</fullName>
        <ecNumber evidence="6">2.4.2.2</ecNumber>
    </recommendedName>
</protein>
<evidence type="ECO:0000313" key="15">
    <source>
        <dbReference type="EMBL" id="MDG0847169.1"/>
    </source>
</evidence>
<evidence type="ECO:0000256" key="6">
    <source>
        <dbReference type="ARBA" id="ARBA00011889"/>
    </source>
</evidence>
<dbReference type="SMART" id="SM00941">
    <property type="entry name" value="PYNP_C"/>
    <property type="match status" value="1"/>
</dbReference>
<keyword evidence="10" id="KW-0479">Metal-binding</keyword>
<keyword evidence="16" id="KW-1185">Reference proteome</keyword>
<evidence type="ECO:0000256" key="10">
    <source>
        <dbReference type="ARBA" id="ARBA00022723"/>
    </source>
</evidence>
<dbReference type="GO" id="GO:0009032">
    <property type="term" value="F:thymidine phosphorylase activity"/>
    <property type="evidence" value="ECO:0007669"/>
    <property type="project" value="TreeGrafter"/>
</dbReference>
<comment type="catalytic activity">
    <reaction evidence="13">
        <text>thymidine + phosphate = 2-deoxy-alpha-D-ribose 1-phosphate + thymine</text>
        <dbReference type="Rhea" id="RHEA:16037"/>
        <dbReference type="ChEBI" id="CHEBI:17748"/>
        <dbReference type="ChEBI" id="CHEBI:17821"/>
        <dbReference type="ChEBI" id="CHEBI:43474"/>
        <dbReference type="ChEBI" id="CHEBI:57259"/>
        <dbReference type="EC" id="2.4.2.2"/>
    </reaction>
</comment>
<dbReference type="InterPro" id="IPR013102">
    <property type="entry name" value="PYNP_C"/>
</dbReference>
<dbReference type="PIRSF" id="PIRSF000478">
    <property type="entry name" value="TP_PyNP"/>
    <property type="match status" value="1"/>
</dbReference>
<evidence type="ECO:0000256" key="3">
    <source>
        <dbReference type="ARBA" id="ARBA00003877"/>
    </source>
</evidence>
<feature type="domain" description="Pyrimidine nucleoside phosphorylase C-terminal" evidence="14">
    <location>
        <begin position="345"/>
        <end position="418"/>
    </location>
</feature>
<proteinExistence type="inferred from homology"/>
<dbReference type="InterPro" id="IPR035902">
    <property type="entry name" value="Nuc_phospho_transferase"/>
</dbReference>
<dbReference type="GeneID" id="69845323"/>
<dbReference type="EMBL" id="JAMBQA010000010">
    <property type="protein sequence ID" value="MDG0847169.1"/>
    <property type="molecule type" value="Genomic_DNA"/>
</dbReference>
<dbReference type="Gene3D" id="3.90.1170.30">
    <property type="entry name" value="Pyrimidine nucleoside phosphorylase-like, C-terminal domain"/>
    <property type="match status" value="1"/>
</dbReference>
<dbReference type="FunFam" id="3.40.1030.10:FF:000003">
    <property type="entry name" value="Pyrimidine-nucleoside phosphorylase"/>
    <property type="match status" value="1"/>
</dbReference>
<evidence type="ECO:0000256" key="1">
    <source>
        <dbReference type="ARBA" id="ARBA00001066"/>
    </source>
</evidence>
<dbReference type="InterPro" id="IPR017459">
    <property type="entry name" value="Glycosyl_Trfase_fam3_N_dom"/>
</dbReference>
<gene>
    <name evidence="15" type="ORF">M4L89_13105</name>
</gene>
<name>A0A9X4QZT8_9STAP</name>
<evidence type="ECO:0000256" key="7">
    <source>
        <dbReference type="ARBA" id="ARBA00014680"/>
    </source>
</evidence>
<dbReference type="GO" id="GO:0004645">
    <property type="term" value="F:1,4-alpha-oligoglucan phosphorylase activity"/>
    <property type="evidence" value="ECO:0007669"/>
    <property type="project" value="InterPro"/>
</dbReference>
<dbReference type="PANTHER" id="PTHR10515:SF0">
    <property type="entry name" value="THYMIDINE PHOSPHORYLASE"/>
    <property type="match status" value="1"/>
</dbReference>
<evidence type="ECO:0000256" key="8">
    <source>
        <dbReference type="ARBA" id="ARBA00022676"/>
    </source>
</evidence>
<comment type="function">
    <text evidence="3">Catalyzes phosphorolysis of the pyrimidine nucleosides uridine, thymidine and 2'-deoxyuridine with the formation of the corresponding pyrimidine base and ribose-1-phosphate.</text>
</comment>
<evidence type="ECO:0000259" key="14">
    <source>
        <dbReference type="SMART" id="SM00941"/>
    </source>
</evidence>
<dbReference type="GO" id="GO:0006213">
    <property type="term" value="P:pyrimidine nucleoside metabolic process"/>
    <property type="evidence" value="ECO:0007669"/>
    <property type="project" value="InterPro"/>
</dbReference>
<evidence type="ECO:0000256" key="9">
    <source>
        <dbReference type="ARBA" id="ARBA00022679"/>
    </source>
</evidence>
<reference evidence="15" key="1">
    <citation type="submission" date="2022-05" db="EMBL/GenBank/DDBJ databases">
        <title>Comparative genomics of Staphylococcus equorum isolates.</title>
        <authorList>
            <person name="Luelf R.H."/>
        </authorList>
    </citation>
    <scope>NUCLEOTIDE SEQUENCE</scope>
    <source>
        <strain evidence="15">TMW 2.2497</strain>
    </source>
</reference>
<dbReference type="PROSITE" id="PS00647">
    <property type="entry name" value="THYMID_PHOSPHORYLASE"/>
    <property type="match status" value="1"/>
</dbReference>
<dbReference type="GO" id="GO:0006206">
    <property type="term" value="P:pyrimidine nucleobase metabolic process"/>
    <property type="evidence" value="ECO:0007669"/>
    <property type="project" value="InterPro"/>
</dbReference>
<dbReference type="InterPro" id="IPR017872">
    <property type="entry name" value="Pyrmidine_PPase_CS"/>
</dbReference>
<dbReference type="SUPFAM" id="SSF52418">
    <property type="entry name" value="Nucleoside phosphorylase/phosphoribosyltransferase catalytic domain"/>
    <property type="match status" value="1"/>
</dbReference>
<comment type="similarity">
    <text evidence="4">Belongs to the thymidine/pyrimidine-nucleoside phosphorylase family.</text>
</comment>
<evidence type="ECO:0000256" key="2">
    <source>
        <dbReference type="ARBA" id="ARBA00001958"/>
    </source>
</evidence>
<dbReference type="NCBIfam" id="NF004490">
    <property type="entry name" value="PRK05820.1"/>
    <property type="match status" value="1"/>
</dbReference>
<dbReference type="SUPFAM" id="SSF47648">
    <property type="entry name" value="Nucleoside phosphorylase/phosphoribosyltransferase N-terminal domain"/>
    <property type="match status" value="1"/>
</dbReference>
<comment type="caution">
    <text evidence="15">The sequence shown here is derived from an EMBL/GenBank/DDBJ whole genome shotgun (WGS) entry which is preliminary data.</text>
</comment>
<dbReference type="Pfam" id="PF00591">
    <property type="entry name" value="Glycos_transf_3"/>
    <property type="match status" value="1"/>
</dbReference>
<dbReference type="RefSeq" id="WP_021339793.1">
    <property type="nucleotide sequence ID" value="NZ_CP013980.1"/>
</dbReference>
<dbReference type="Gene3D" id="1.20.970.10">
    <property type="entry name" value="Transferase, Pyrimidine Nucleoside Phosphorylase, Chain C"/>
    <property type="match status" value="1"/>
</dbReference>
<dbReference type="InterPro" id="IPR036320">
    <property type="entry name" value="Glycosyl_Trfase_fam3_N_dom_sf"/>
</dbReference>
<dbReference type="GO" id="GO:0005829">
    <property type="term" value="C:cytosol"/>
    <property type="evidence" value="ECO:0007669"/>
    <property type="project" value="TreeGrafter"/>
</dbReference>
<dbReference type="InterPro" id="IPR000312">
    <property type="entry name" value="Glycosyl_Trfase_fam3"/>
</dbReference>
<evidence type="ECO:0000256" key="13">
    <source>
        <dbReference type="ARBA" id="ARBA00048525"/>
    </source>
</evidence>
<evidence type="ECO:0000256" key="12">
    <source>
        <dbReference type="ARBA" id="ARBA00048453"/>
    </source>
</evidence>
<dbReference type="InterPro" id="IPR018090">
    <property type="entry name" value="Pyrmidine_PPas_bac/euk"/>
</dbReference>
<dbReference type="InterPro" id="IPR036566">
    <property type="entry name" value="PYNP-like_C_sf"/>
</dbReference>
<accession>A0A9X4QZT8</accession>
<evidence type="ECO:0000256" key="11">
    <source>
        <dbReference type="ARBA" id="ARBA00022958"/>
    </source>
</evidence>
<dbReference type="InterPro" id="IPR000053">
    <property type="entry name" value="Thymidine/pyrmidine_PPase"/>
</dbReference>